<proteinExistence type="predicted"/>
<evidence type="ECO:0000313" key="1">
    <source>
        <dbReference type="EMBL" id="CDW24724.1"/>
    </source>
</evidence>
<reference evidence="1" key="1">
    <citation type="submission" date="2014-05" db="EMBL/GenBank/DDBJ databases">
        <authorList>
            <person name="Chronopoulou M."/>
        </authorList>
    </citation>
    <scope>NUCLEOTIDE SEQUENCE</scope>
    <source>
        <tissue evidence="1">Whole organism</tissue>
    </source>
</reference>
<sequence>MEVLKTLIQNSYTFNEKNEFPIQTVRLKELVKRYPEKIESMKDFALGARPLIHEDVLLLINDFLTLKMKSGSSIEKRIYNDMSLPNFVNRLLTKRPLVFMGRRDSYLLRDGEGKGNGGFESIGRDKAERFPLIMDKYLTYDEIKISALLGTSSHTLAINKGDRFNKGRVDADEEFVNEALIIGLVGPRFQKKDFMEYQDTIISNSKDVKPFGKDLYQRLYRVAKFSSIEEASEMNDDHMIRLKNDLYFDKIIYKRRIEITAETLLREANHRAEVLNKKAYVHIVGLGLGVWRLCSEQLQIYVDVFGNFISKNSLCQISDIDFSWISVKSVCGTPNNGTINGIKIHLSKRNFFDVLPPQDKNKLLVVSWAYDGNSYPGNEFWNGKLSGSGDSQAASSTQVTELHNPLINPWFNADNLHVVSRQHNGVFKYTDYLNK</sequence>
<dbReference type="AlphaFoldDB" id="A0A0K2TFC3"/>
<dbReference type="Pfam" id="PF16062">
    <property type="entry name" value="MavL-like"/>
    <property type="match status" value="1"/>
</dbReference>
<protein>
    <submittedName>
        <fullName evidence="1">Uncharacterized protein</fullName>
    </submittedName>
</protein>
<organism evidence="1">
    <name type="scientific">Lepeophtheirus salmonis</name>
    <name type="common">Salmon louse</name>
    <name type="synonym">Caligus salmonis</name>
    <dbReference type="NCBI Taxonomy" id="72036"/>
    <lineage>
        <taxon>Eukaryota</taxon>
        <taxon>Metazoa</taxon>
        <taxon>Ecdysozoa</taxon>
        <taxon>Arthropoda</taxon>
        <taxon>Crustacea</taxon>
        <taxon>Multicrustacea</taxon>
        <taxon>Hexanauplia</taxon>
        <taxon>Copepoda</taxon>
        <taxon>Siphonostomatoida</taxon>
        <taxon>Caligidae</taxon>
        <taxon>Lepeophtheirus</taxon>
    </lineage>
</organism>
<dbReference type="InterPro" id="IPR032063">
    <property type="entry name" value="MavL-like"/>
</dbReference>
<dbReference type="EMBL" id="HACA01007363">
    <property type="protein sequence ID" value="CDW24724.1"/>
    <property type="molecule type" value="Transcribed_RNA"/>
</dbReference>
<gene>
    <name evidence="1" type="primary">Dpse\GA15510</name>
</gene>
<accession>A0A0K2TFC3</accession>
<name>A0A0K2TFC3_LEPSM</name>
<dbReference type="OMA" id="PVVTYAW"/>
<dbReference type="OrthoDB" id="6357136at2759"/>